<reference evidence="1 2" key="1">
    <citation type="submission" date="2021-05" db="EMBL/GenBank/DDBJ databases">
        <authorList>
            <person name="Zahm M."/>
            <person name="Klopp C."/>
            <person name="Cabau C."/>
            <person name="Kuhl H."/>
            <person name="Suciu R."/>
            <person name="Ciorpac M."/>
            <person name="Holostenco D."/>
            <person name="Gessner J."/>
            <person name="Wuertz S."/>
            <person name="Hohne C."/>
            <person name="Stock M."/>
            <person name="Gislard M."/>
            <person name="Lluch J."/>
            <person name="Milhes M."/>
            <person name="Lampietro C."/>
            <person name="Lopez Roques C."/>
            <person name="Donnadieu C."/>
            <person name="Du K."/>
            <person name="Schartl M."/>
            <person name="Guiguen Y."/>
        </authorList>
    </citation>
    <scope>NUCLEOTIDE SEQUENCE [LARGE SCALE GENOMIC DNA]</scope>
    <source>
        <strain evidence="1">Hh-F2</strain>
        <tissue evidence="1">Blood</tissue>
    </source>
</reference>
<evidence type="ECO:0000313" key="1">
    <source>
        <dbReference type="EMBL" id="KAK6468475.1"/>
    </source>
</evidence>
<feature type="non-terminal residue" evidence="1">
    <location>
        <position position="1"/>
    </location>
</feature>
<proteinExistence type="predicted"/>
<dbReference type="Proteomes" id="UP001369086">
    <property type="component" value="Unassembled WGS sequence"/>
</dbReference>
<protein>
    <recommendedName>
        <fullName evidence="3">SAP domain-containing protein</fullName>
    </recommendedName>
</protein>
<sequence length="271" mass="30698">LIILGAAGKNPFSRPLSYSAFIPWIGAASRIGQTLPKTEALKGMPSRKKLRSAKLKSQPECKNEYDLIFPQASRCQLAATCQEMGVSGVGSRTDLINRLQELLLYKDIYPKMFVKLQKTGGGVLHTGCMHSVVYYHSPLWWQESAQDHSDALLSFKHPPNMYISDIAGRVARHTNNRTEQKCFQPRDGRLCAATEENIQNAQEKTLKIDLPWLAALKFKGLSVQTEHAAADRYTQVHPFTGTKERYSLYDRLRKKKFKTRPEGLRSMTFSH</sequence>
<dbReference type="PANTHER" id="PTHR17609:SF3">
    <property type="entry name" value="SAP DOMAIN-CONTAINING PROTEIN"/>
    <property type="match status" value="1"/>
</dbReference>
<evidence type="ECO:0008006" key="3">
    <source>
        <dbReference type="Google" id="ProtNLM"/>
    </source>
</evidence>
<keyword evidence="2" id="KW-1185">Reference proteome</keyword>
<accession>A0ABR0Y8A8</accession>
<dbReference type="InterPro" id="IPR039598">
    <property type="entry name" value="HMGXB3"/>
</dbReference>
<gene>
    <name evidence="1" type="ORF">HHUSO_G33689</name>
</gene>
<evidence type="ECO:0000313" key="2">
    <source>
        <dbReference type="Proteomes" id="UP001369086"/>
    </source>
</evidence>
<comment type="caution">
    <text evidence="1">The sequence shown here is derived from an EMBL/GenBank/DDBJ whole genome shotgun (WGS) entry which is preliminary data.</text>
</comment>
<dbReference type="EMBL" id="JAHFZB010000044">
    <property type="protein sequence ID" value="KAK6468475.1"/>
    <property type="molecule type" value="Genomic_DNA"/>
</dbReference>
<name>A0ABR0Y8A8_HUSHU</name>
<dbReference type="PANTHER" id="PTHR17609">
    <property type="entry name" value="HMG DOMAIN-CONTAINING PROTEIN 3"/>
    <property type="match status" value="1"/>
</dbReference>
<organism evidence="1 2">
    <name type="scientific">Huso huso</name>
    <name type="common">Beluga</name>
    <name type="synonym">Acipenser huso</name>
    <dbReference type="NCBI Taxonomy" id="61971"/>
    <lineage>
        <taxon>Eukaryota</taxon>
        <taxon>Metazoa</taxon>
        <taxon>Chordata</taxon>
        <taxon>Craniata</taxon>
        <taxon>Vertebrata</taxon>
        <taxon>Euteleostomi</taxon>
        <taxon>Actinopterygii</taxon>
        <taxon>Chondrostei</taxon>
        <taxon>Acipenseriformes</taxon>
        <taxon>Acipenseridae</taxon>
        <taxon>Huso</taxon>
    </lineage>
</organism>